<dbReference type="InterPro" id="IPR040442">
    <property type="entry name" value="Pyrv_kinase-like_dom_sf"/>
</dbReference>
<feature type="binding site" evidence="8 11">
    <location>
        <position position="86"/>
    </location>
    <ligand>
        <name>Mg(2+)</name>
        <dbReference type="ChEBI" id="CHEBI:18420"/>
    </ligand>
</feature>
<dbReference type="NCBIfam" id="NF001452">
    <property type="entry name" value="PRK00311.1"/>
    <property type="match status" value="1"/>
</dbReference>
<dbReference type="GO" id="GO:0003864">
    <property type="term" value="F:3-methyl-2-oxobutanoate hydroxymethyltransferase activity"/>
    <property type="evidence" value="ECO:0007669"/>
    <property type="project" value="UniProtKB-UniRule"/>
</dbReference>
<proteinExistence type="inferred from homology"/>
<evidence type="ECO:0000256" key="4">
    <source>
        <dbReference type="ARBA" id="ARBA00022655"/>
    </source>
</evidence>
<keyword evidence="6 8" id="KW-0479">Metal-binding</keyword>
<comment type="similarity">
    <text evidence="2 8">Belongs to the PanB family.</text>
</comment>
<evidence type="ECO:0000256" key="2">
    <source>
        <dbReference type="ARBA" id="ARBA00008676"/>
    </source>
</evidence>
<dbReference type="GO" id="GO:0032259">
    <property type="term" value="P:methylation"/>
    <property type="evidence" value="ECO:0007669"/>
    <property type="project" value="UniProtKB-KW"/>
</dbReference>
<comment type="cofactor">
    <cofactor evidence="8 11">
        <name>Mg(2+)</name>
        <dbReference type="ChEBI" id="CHEBI:18420"/>
    </cofactor>
    <text evidence="8 11">Binds 1 Mg(2+) ion per subunit.</text>
</comment>
<keyword evidence="12" id="KW-0489">Methyltransferase</keyword>
<gene>
    <name evidence="8" type="primary">panB</name>
    <name evidence="12" type="ORF">HNR48_001498</name>
</gene>
<keyword evidence="8" id="KW-0963">Cytoplasm</keyword>
<evidence type="ECO:0000256" key="11">
    <source>
        <dbReference type="PIRSR" id="PIRSR000388-3"/>
    </source>
</evidence>
<dbReference type="HAMAP" id="MF_00156">
    <property type="entry name" value="PanB"/>
    <property type="match status" value="1"/>
</dbReference>
<dbReference type="Gene3D" id="3.20.20.60">
    <property type="entry name" value="Phosphoenolpyruvate-binding domains"/>
    <property type="match status" value="1"/>
</dbReference>
<dbReference type="PANTHER" id="PTHR20881">
    <property type="entry name" value="3-METHYL-2-OXOBUTANOATE HYDROXYMETHYLTRANSFERASE"/>
    <property type="match status" value="1"/>
</dbReference>
<dbReference type="InterPro" id="IPR003700">
    <property type="entry name" value="Pantoate_hydroxy_MeTrfase"/>
</dbReference>
<dbReference type="GO" id="GO:0000287">
    <property type="term" value="F:magnesium ion binding"/>
    <property type="evidence" value="ECO:0007669"/>
    <property type="project" value="TreeGrafter"/>
</dbReference>
<dbReference type="GO" id="GO:0015940">
    <property type="term" value="P:pantothenate biosynthetic process"/>
    <property type="evidence" value="ECO:0007669"/>
    <property type="project" value="UniProtKB-UniRule"/>
</dbReference>
<dbReference type="NCBIfam" id="TIGR00222">
    <property type="entry name" value="panB"/>
    <property type="match status" value="1"/>
</dbReference>
<reference evidence="12 13" key="1">
    <citation type="submission" date="2020-08" db="EMBL/GenBank/DDBJ databases">
        <title>Genomic Encyclopedia of Type Strains, Phase IV (KMG-IV): sequencing the most valuable type-strain genomes for metagenomic binning, comparative biology and taxonomic classification.</title>
        <authorList>
            <person name="Goeker M."/>
        </authorList>
    </citation>
    <scope>NUCLEOTIDE SEQUENCE [LARGE SCALE GENOMIC DNA]</scope>
    <source>
        <strain evidence="12 13">DSM 22368</strain>
    </source>
</reference>
<feature type="binding site" evidence="8 10">
    <location>
        <position position="86"/>
    </location>
    <ligand>
        <name>3-methyl-2-oxobutanoate</name>
        <dbReference type="ChEBI" id="CHEBI:11851"/>
    </ligand>
</feature>
<dbReference type="Proteomes" id="UP000528457">
    <property type="component" value="Unassembled WGS sequence"/>
</dbReference>
<dbReference type="GO" id="GO:0008168">
    <property type="term" value="F:methyltransferase activity"/>
    <property type="evidence" value="ECO:0007669"/>
    <property type="project" value="UniProtKB-KW"/>
</dbReference>
<evidence type="ECO:0000313" key="12">
    <source>
        <dbReference type="EMBL" id="MBB6521220.1"/>
    </source>
</evidence>
<evidence type="ECO:0000256" key="10">
    <source>
        <dbReference type="PIRSR" id="PIRSR000388-2"/>
    </source>
</evidence>
<dbReference type="FunFam" id="3.20.20.60:FF:000003">
    <property type="entry name" value="3-methyl-2-oxobutanoate hydroxymethyltransferase"/>
    <property type="match status" value="1"/>
</dbReference>
<feature type="binding site" evidence="8 10">
    <location>
        <begin position="47"/>
        <end position="48"/>
    </location>
    <ligand>
        <name>3-methyl-2-oxobutanoate</name>
        <dbReference type="ChEBI" id="CHEBI:11851"/>
    </ligand>
</feature>
<dbReference type="GO" id="GO:0005737">
    <property type="term" value="C:cytoplasm"/>
    <property type="evidence" value="ECO:0007669"/>
    <property type="project" value="UniProtKB-SubCell"/>
</dbReference>
<dbReference type="PANTHER" id="PTHR20881:SF0">
    <property type="entry name" value="3-METHYL-2-OXOBUTANOATE HYDROXYMETHYLTRANSFERASE"/>
    <property type="match status" value="1"/>
</dbReference>
<evidence type="ECO:0000256" key="3">
    <source>
        <dbReference type="ARBA" id="ARBA00011424"/>
    </source>
</evidence>
<comment type="function">
    <text evidence="7 8">Catalyzes the reversible reaction in which hydroxymethyl group from 5,10-methylenetetrahydrofolate is transferred onto alpha-ketoisovalerate to form ketopantoate.</text>
</comment>
<keyword evidence="4 8" id="KW-0566">Pantothenate biosynthesis</keyword>
<evidence type="ECO:0000256" key="5">
    <source>
        <dbReference type="ARBA" id="ARBA00022679"/>
    </source>
</evidence>
<evidence type="ECO:0000256" key="1">
    <source>
        <dbReference type="ARBA" id="ARBA00005033"/>
    </source>
</evidence>
<dbReference type="EC" id="2.1.2.11" evidence="8"/>
<accession>A0A7X0MVK9</accession>
<comment type="subunit">
    <text evidence="3 8">Homodecamer; pentamer of dimers.</text>
</comment>
<dbReference type="UniPathway" id="UPA00028">
    <property type="reaction ID" value="UER00003"/>
</dbReference>
<dbReference type="Pfam" id="PF02548">
    <property type="entry name" value="Pantoate_transf"/>
    <property type="match status" value="1"/>
</dbReference>
<comment type="caution">
    <text evidence="12">The sequence shown here is derived from an EMBL/GenBank/DDBJ whole genome shotgun (WGS) entry which is preliminary data.</text>
</comment>
<dbReference type="PIRSF" id="PIRSF000388">
    <property type="entry name" value="Pantoate_hydroxy_MeTrfase"/>
    <property type="match status" value="1"/>
</dbReference>
<protein>
    <recommendedName>
        <fullName evidence="8">3-methyl-2-oxobutanoate hydroxymethyltransferase</fullName>
        <ecNumber evidence="8">2.1.2.11</ecNumber>
    </recommendedName>
    <alternativeName>
        <fullName evidence="8">Ketopantoate hydroxymethyltransferase</fullName>
        <shortName evidence="8">KPHMT</shortName>
    </alternativeName>
</protein>
<dbReference type="SUPFAM" id="SSF51621">
    <property type="entry name" value="Phosphoenolpyruvate/pyruvate domain"/>
    <property type="match status" value="1"/>
</dbReference>
<evidence type="ECO:0000256" key="6">
    <source>
        <dbReference type="ARBA" id="ARBA00022723"/>
    </source>
</evidence>
<dbReference type="InterPro" id="IPR015813">
    <property type="entry name" value="Pyrv/PenolPyrv_kinase-like_dom"/>
</dbReference>
<comment type="catalytic activity">
    <reaction evidence="8">
        <text>(6R)-5,10-methylene-5,6,7,8-tetrahydrofolate + 3-methyl-2-oxobutanoate + H2O = 2-dehydropantoate + (6S)-5,6,7,8-tetrahydrofolate</text>
        <dbReference type="Rhea" id="RHEA:11824"/>
        <dbReference type="ChEBI" id="CHEBI:11561"/>
        <dbReference type="ChEBI" id="CHEBI:11851"/>
        <dbReference type="ChEBI" id="CHEBI:15377"/>
        <dbReference type="ChEBI" id="CHEBI:15636"/>
        <dbReference type="ChEBI" id="CHEBI:57453"/>
        <dbReference type="EC" id="2.1.2.11"/>
    </reaction>
</comment>
<evidence type="ECO:0000313" key="13">
    <source>
        <dbReference type="Proteomes" id="UP000528457"/>
    </source>
</evidence>
<dbReference type="CDD" id="cd06557">
    <property type="entry name" value="KPHMT-like"/>
    <property type="match status" value="1"/>
</dbReference>
<evidence type="ECO:0000256" key="9">
    <source>
        <dbReference type="PIRSR" id="PIRSR000388-1"/>
    </source>
</evidence>
<feature type="active site" description="Proton acceptor" evidence="8 9">
    <location>
        <position position="185"/>
    </location>
</feature>
<dbReference type="RefSeq" id="WP_166849131.1">
    <property type="nucleotide sequence ID" value="NZ_JAAONY010000001.1"/>
</dbReference>
<feature type="binding site" evidence="8 10">
    <location>
        <position position="116"/>
    </location>
    <ligand>
        <name>3-methyl-2-oxobutanoate</name>
        <dbReference type="ChEBI" id="CHEBI:11851"/>
    </ligand>
</feature>
<dbReference type="EMBL" id="JACHHT010000001">
    <property type="protein sequence ID" value="MBB6521220.1"/>
    <property type="molecule type" value="Genomic_DNA"/>
</dbReference>
<keyword evidence="5 8" id="KW-0808">Transferase</keyword>
<evidence type="ECO:0000256" key="7">
    <source>
        <dbReference type="ARBA" id="ARBA00056497"/>
    </source>
</evidence>
<keyword evidence="8 11" id="KW-0460">Magnesium</keyword>
<name>A0A7X0MVK9_9GAMM</name>
<comment type="pathway">
    <text evidence="1 8">Cofactor biosynthesis; (R)-pantothenate biosynthesis; (R)-pantoate from 3-methyl-2-oxobutanoate: step 1/2.</text>
</comment>
<dbReference type="InParanoid" id="A0A7X0MVK9"/>
<evidence type="ECO:0000256" key="8">
    <source>
        <dbReference type="HAMAP-Rule" id="MF_00156"/>
    </source>
</evidence>
<feature type="binding site" evidence="8 11">
    <location>
        <position position="47"/>
    </location>
    <ligand>
        <name>Mg(2+)</name>
        <dbReference type="ChEBI" id="CHEBI:18420"/>
    </ligand>
</feature>
<dbReference type="AlphaFoldDB" id="A0A7X0MVK9"/>
<keyword evidence="13" id="KW-1185">Reference proteome</keyword>
<comment type="subcellular location">
    <subcellularLocation>
        <location evidence="8">Cytoplasm</location>
    </subcellularLocation>
</comment>
<feature type="binding site" evidence="8 11">
    <location>
        <position position="118"/>
    </location>
    <ligand>
        <name>Mg(2+)</name>
        <dbReference type="ChEBI" id="CHEBI:18420"/>
    </ligand>
</feature>
<organism evidence="12 13">
    <name type="scientific">Pseudoteredinibacter isoporae</name>
    <dbReference type="NCBI Taxonomy" id="570281"/>
    <lineage>
        <taxon>Bacteria</taxon>
        <taxon>Pseudomonadati</taxon>
        <taxon>Pseudomonadota</taxon>
        <taxon>Gammaproteobacteria</taxon>
        <taxon>Cellvibrionales</taxon>
        <taxon>Cellvibrionaceae</taxon>
        <taxon>Pseudoteredinibacter</taxon>
    </lineage>
</organism>
<sequence length="268" mass="28305">MPESIEKMTVPRLQAMKDSKKLVMLTAYDYTMARLLDPHVDILLVGDTLGCVVQGGETTLGVTLEQMSYHAAMVKQGAQRALVVADLPFGTYQQGASDALEAAITLVKDAKVSAVKLEGGEEVCASIEKISQAGIPVMAHLGLTPQSYHAMGGNKVQGKSSAAAKKLLEDARAVEAAGAFALVLEAIPAELAAEITEALSIPTIGIGAGTDCSGQVLVINDLIGLNQSEAPMRFNKEYCAVRNLIEDAAKTFANEVRAETFPDASYSY</sequence>